<dbReference type="SMART" id="SM00267">
    <property type="entry name" value="GGDEF"/>
    <property type="match status" value="1"/>
</dbReference>
<dbReference type="GO" id="GO:0052621">
    <property type="term" value="F:diguanylate cyclase activity"/>
    <property type="evidence" value="ECO:0007669"/>
    <property type="project" value="UniProtKB-EC"/>
</dbReference>
<evidence type="ECO:0000259" key="2">
    <source>
        <dbReference type="PROSITE" id="PS50887"/>
    </source>
</evidence>
<dbReference type="InterPro" id="IPR043128">
    <property type="entry name" value="Rev_trsase/Diguanyl_cyclase"/>
</dbReference>
<dbReference type="PANTHER" id="PTHR33121">
    <property type="entry name" value="CYCLIC DI-GMP PHOSPHODIESTERASE PDEF"/>
    <property type="match status" value="1"/>
</dbReference>
<dbReference type="Pfam" id="PF00563">
    <property type="entry name" value="EAL"/>
    <property type="match status" value="1"/>
</dbReference>
<dbReference type="InterPro" id="IPR035919">
    <property type="entry name" value="EAL_sf"/>
</dbReference>
<dbReference type="EMBL" id="FUWP01000004">
    <property type="protein sequence ID" value="SKA12525.1"/>
    <property type="molecule type" value="Genomic_DNA"/>
</dbReference>
<dbReference type="SUPFAM" id="SSF141868">
    <property type="entry name" value="EAL domain-like"/>
    <property type="match status" value="1"/>
</dbReference>
<reference evidence="3 4" key="1">
    <citation type="submission" date="2017-02" db="EMBL/GenBank/DDBJ databases">
        <authorList>
            <person name="Peterson S.W."/>
        </authorList>
    </citation>
    <scope>NUCLEOTIDE SEQUENCE [LARGE SCALE GENOMIC DNA]</scope>
    <source>
        <strain evidence="3 4">CECT 9189</strain>
    </source>
</reference>
<accession>A0A1T4R9C5</accession>
<dbReference type="SUPFAM" id="SSF55073">
    <property type="entry name" value="Nucleotide cyclase"/>
    <property type="match status" value="1"/>
</dbReference>
<feature type="domain" description="EAL" evidence="1">
    <location>
        <begin position="1"/>
        <end position="229"/>
    </location>
</feature>
<sequence length="559" mass="64547">MMLSNCYFKFQPRYYNGEISSYEALLRISHLEIEHYIESITDHVEFDLAIIESIIKQRSLLPNPEKTQLAINISIASLLDDEFIEACKKIFEHEKNIVLELTRHDTTNDFARIQAAIKQLKAKNVQFALDDYGKGYANSELFLHLDIEYIKLDRKLIKNISQSYVAYSLVKTKYEKIAKVLGKHIIVEGVETFEQLNLLKQLGDMTYQGFYFSKPLDIGHIKPTKTNLDICKVDNPSFCNVLDQAIYEMNRAPNPQAIKAAINHLIKIDRYNIIGISPNFFDVYSEQCRINKNYNELLERKSSPHFLLVSSLLNTCNALVIMRDSDGNAIYNNEKHINYLGVDLVDYTAAQACEKFPDYRTCLDLDNELLNSDTCFIVSNETVETENGKQFFHTYRQKITHFDQVFIICSVYEANDSIHIDTLTGCYQKSYLKSTYASAYQTLVFIDLDGFKLINDIHGHNKGDEVLQDFSQSIQRMLRERDVIVRFGGDEFVLLLDSSSLNAVQQRIEIIRDNIEAYFLAKDLYLSFSYGIVDVNDCIESALKKADEAMYKQKYARKQ</sequence>
<dbReference type="InterPro" id="IPR000160">
    <property type="entry name" value="GGDEF_dom"/>
</dbReference>
<dbReference type="GO" id="GO:0071111">
    <property type="term" value="F:cyclic-guanylate-specific phosphodiesterase activity"/>
    <property type="evidence" value="ECO:0007669"/>
    <property type="project" value="InterPro"/>
</dbReference>
<name>A0A1T4R9C5_9GAMM</name>
<dbReference type="CDD" id="cd01948">
    <property type="entry name" value="EAL"/>
    <property type="match status" value="1"/>
</dbReference>
<gene>
    <name evidence="3" type="primary">ydaM_2</name>
    <name evidence="3" type="ORF">CZ814_01237</name>
</gene>
<organism evidence="3 4">
    <name type="scientific">Photobacterium toruni</name>
    <dbReference type="NCBI Taxonomy" id="1935446"/>
    <lineage>
        <taxon>Bacteria</taxon>
        <taxon>Pseudomonadati</taxon>
        <taxon>Pseudomonadota</taxon>
        <taxon>Gammaproteobacteria</taxon>
        <taxon>Vibrionales</taxon>
        <taxon>Vibrionaceae</taxon>
        <taxon>Photobacterium</taxon>
    </lineage>
</organism>
<proteinExistence type="predicted"/>
<dbReference type="InterPro" id="IPR029787">
    <property type="entry name" value="Nucleotide_cyclase"/>
</dbReference>
<feature type="domain" description="GGDEF" evidence="2">
    <location>
        <begin position="439"/>
        <end position="559"/>
    </location>
</feature>
<dbReference type="Gene3D" id="3.20.20.450">
    <property type="entry name" value="EAL domain"/>
    <property type="match status" value="1"/>
</dbReference>
<dbReference type="RefSeq" id="WP_235866915.1">
    <property type="nucleotide sequence ID" value="NZ_AP024855.1"/>
</dbReference>
<dbReference type="PROSITE" id="PS50887">
    <property type="entry name" value="GGDEF"/>
    <property type="match status" value="1"/>
</dbReference>
<dbReference type="PROSITE" id="PS50883">
    <property type="entry name" value="EAL"/>
    <property type="match status" value="1"/>
</dbReference>
<dbReference type="Gene3D" id="3.30.70.270">
    <property type="match status" value="1"/>
</dbReference>
<dbReference type="NCBIfam" id="TIGR00254">
    <property type="entry name" value="GGDEF"/>
    <property type="match status" value="1"/>
</dbReference>
<keyword evidence="3" id="KW-0548">Nucleotidyltransferase</keyword>
<dbReference type="EC" id="2.7.7.65" evidence="3"/>
<evidence type="ECO:0000259" key="1">
    <source>
        <dbReference type="PROSITE" id="PS50883"/>
    </source>
</evidence>
<protein>
    <submittedName>
        <fullName evidence="3">Putative diguanylate cyclase YdaM</fullName>
        <ecNumber evidence="3">2.7.7.65</ecNumber>
    </submittedName>
</protein>
<dbReference type="AlphaFoldDB" id="A0A1T4R9C5"/>
<dbReference type="PANTHER" id="PTHR33121:SF70">
    <property type="entry name" value="SIGNALING PROTEIN YKOW"/>
    <property type="match status" value="1"/>
</dbReference>
<dbReference type="SMART" id="SM00052">
    <property type="entry name" value="EAL"/>
    <property type="match status" value="1"/>
</dbReference>
<dbReference type="InterPro" id="IPR001633">
    <property type="entry name" value="EAL_dom"/>
</dbReference>
<dbReference type="Pfam" id="PF00990">
    <property type="entry name" value="GGDEF"/>
    <property type="match status" value="1"/>
</dbReference>
<dbReference type="CDD" id="cd01949">
    <property type="entry name" value="GGDEF"/>
    <property type="match status" value="1"/>
</dbReference>
<keyword evidence="3" id="KW-0808">Transferase</keyword>
<dbReference type="InterPro" id="IPR050706">
    <property type="entry name" value="Cyclic-di-GMP_PDE-like"/>
</dbReference>
<evidence type="ECO:0000313" key="3">
    <source>
        <dbReference type="EMBL" id="SKA12525.1"/>
    </source>
</evidence>
<dbReference type="Proteomes" id="UP000191116">
    <property type="component" value="Unassembled WGS sequence"/>
</dbReference>
<evidence type="ECO:0000313" key="4">
    <source>
        <dbReference type="Proteomes" id="UP000191116"/>
    </source>
</evidence>